<dbReference type="InterPro" id="IPR036237">
    <property type="entry name" value="Xyl_isomerase-like_sf"/>
</dbReference>
<dbReference type="CDD" id="cd00019">
    <property type="entry name" value="AP2Ec"/>
    <property type="match status" value="1"/>
</dbReference>
<sequence length="447" mass="49471">MTRSSQAVAGAGESVSDSPPRKKVRLESKGSEMHPARLDAMDNEEEPGDVPKSTSKTRKTKPKAAETDRSEFLERLETPWKIGAHVSSAGGVENAVVNAAMIGANSFALFLKSQRKWTSPPLSESSISEFKRRMKEYGYTSNLVLPHGSYLINLGNPDLFVWREKREKSFSCFLDDVKRCEALSLELYNFHPGSTVGAATLEESITHIADCINRAHKETKGVTIVLENMAGAGNIIGGEFAHLGSIIEKVEDKSRVGVCMDTCHAFAAGYDIRTKEGWDKTIAEFEEKIGLQYLRGMHINDSKTEHGSHRDRHENIGLGHLTLQAFEHIVRDPRTRNIPLILETPSFEKAKEVWGVEINVLGRLAGAELVAPSKSDVKSTDDSEHQALLSAESQCPQHEALVEEVRAAVKLAEASGKPKKAKTKKATKRRRKDELEEGEEEDDDDEQ</sequence>
<comment type="caution">
    <text evidence="11">The sequence shown here is derived from an EMBL/GenBank/DDBJ whole genome shotgun (WGS) entry which is preliminary data.</text>
</comment>
<dbReference type="GO" id="GO:0006284">
    <property type="term" value="P:base-excision repair"/>
    <property type="evidence" value="ECO:0007669"/>
    <property type="project" value="TreeGrafter"/>
</dbReference>
<dbReference type="NCBIfam" id="TIGR00587">
    <property type="entry name" value="nfo"/>
    <property type="match status" value="1"/>
</dbReference>
<accession>A0A9W8K5I0</accession>
<feature type="compositionally biased region" description="Acidic residues" evidence="9">
    <location>
        <begin position="435"/>
        <end position="447"/>
    </location>
</feature>
<evidence type="ECO:0000256" key="4">
    <source>
        <dbReference type="ARBA" id="ARBA00022723"/>
    </source>
</evidence>
<dbReference type="GO" id="GO:0005634">
    <property type="term" value="C:nucleus"/>
    <property type="evidence" value="ECO:0007669"/>
    <property type="project" value="TreeGrafter"/>
</dbReference>
<keyword evidence="8" id="KW-0234">DNA repair</keyword>
<dbReference type="InterPro" id="IPR018246">
    <property type="entry name" value="AP_endonuc_F2_Zn_BS"/>
</dbReference>
<name>A0A9W8K5I0_9AGAR</name>
<feature type="compositionally biased region" description="Basic residues" evidence="9">
    <location>
        <begin position="417"/>
        <end position="431"/>
    </location>
</feature>
<dbReference type="PROSITE" id="PS00729">
    <property type="entry name" value="AP_NUCLEASE_F2_1"/>
    <property type="match status" value="1"/>
</dbReference>
<evidence type="ECO:0000256" key="1">
    <source>
        <dbReference type="ARBA" id="ARBA00001947"/>
    </source>
</evidence>
<dbReference type="PROSITE" id="PS51432">
    <property type="entry name" value="AP_NUCLEASE_F2_4"/>
    <property type="match status" value="1"/>
</dbReference>
<dbReference type="AlphaFoldDB" id="A0A9W8K5I0"/>
<dbReference type="PROSITE" id="PS00731">
    <property type="entry name" value="AP_NUCLEASE_F2_3"/>
    <property type="match status" value="1"/>
</dbReference>
<keyword evidence="6" id="KW-0378">Hydrolase</keyword>
<dbReference type="Pfam" id="PF01261">
    <property type="entry name" value="AP_endonuc_2"/>
    <property type="match status" value="1"/>
</dbReference>
<gene>
    <name evidence="11" type="ORF">NLJ89_g3121</name>
</gene>
<dbReference type="NCBIfam" id="NF002199">
    <property type="entry name" value="PRK01060.1-4"/>
    <property type="match status" value="1"/>
</dbReference>
<dbReference type="InterPro" id="IPR013022">
    <property type="entry name" value="Xyl_isomerase-like_TIM-brl"/>
</dbReference>
<evidence type="ECO:0000256" key="9">
    <source>
        <dbReference type="SAM" id="MobiDB-lite"/>
    </source>
</evidence>
<dbReference type="FunFam" id="3.20.20.150:FF:000001">
    <property type="entry name" value="Probable endonuclease 4"/>
    <property type="match status" value="1"/>
</dbReference>
<protein>
    <recommendedName>
        <fullName evidence="3">Apurinic-apyrimidinic endonuclease 1</fullName>
    </recommendedName>
</protein>
<keyword evidence="4" id="KW-0479">Metal-binding</keyword>
<dbReference type="GO" id="GO:0005739">
    <property type="term" value="C:mitochondrion"/>
    <property type="evidence" value="ECO:0007669"/>
    <property type="project" value="TreeGrafter"/>
</dbReference>
<feature type="region of interest" description="Disordered" evidence="9">
    <location>
        <begin position="411"/>
        <end position="447"/>
    </location>
</feature>
<dbReference type="EMBL" id="JANKHO010000216">
    <property type="protein sequence ID" value="KAJ3513133.1"/>
    <property type="molecule type" value="Genomic_DNA"/>
</dbReference>
<feature type="domain" description="Xylose isomerase-like TIM barrel" evidence="10">
    <location>
        <begin position="98"/>
        <end position="361"/>
    </location>
</feature>
<evidence type="ECO:0000259" key="10">
    <source>
        <dbReference type="Pfam" id="PF01261"/>
    </source>
</evidence>
<evidence type="ECO:0000313" key="11">
    <source>
        <dbReference type="EMBL" id="KAJ3513133.1"/>
    </source>
</evidence>
<dbReference type="Proteomes" id="UP001148786">
    <property type="component" value="Unassembled WGS sequence"/>
</dbReference>
<evidence type="ECO:0000256" key="8">
    <source>
        <dbReference type="ARBA" id="ARBA00023204"/>
    </source>
</evidence>
<proteinExistence type="inferred from homology"/>
<evidence type="ECO:0000256" key="5">
    <source>
        <dbReference type="ARBA" id="ARBA00022763"/>
    </source>
</evidence>
<dbReference type="GO" id="GO:0008270">
    <property type="term" value="F:zinc ion binding"/>
    <property type="evidence" value="ECO:0007669"/>
    <property type="project" value="InterPro"/>
</dbReference>
<dbReference type="GO" id="GO:0003906">
    <property type="term" value="F:DNA-(apurinic or apyrimidinic site) endonuclease activity"/>
    <property type="evidence" value="ECO:0007669"/>
    <property type="project" value="TreeGrafter"/>
</dbReference>
<dbReference type="OrthoDB" id="7663182at2759"/>
<dbReference type="InterPro" id="IPR001719">
    <property type="entry name" value="AP_endonuc_2"/>
</dbReference>
<dbReference type="PROSITE" id="PS00730">
    <property type="entry name" value="AP_NUCLEASE_F2_2"/>
    <property type="match status" value="1"/>
</dbReference>
<dbReference type="PANTHER" id="PTHR21445:SF0">
    <property type="entry name" value="APURINIC-APYRIMIDINIC ENDONUCLEASE"/>
    <property type="match status" value="1"/>
</dbReference>
<dbReference type="GO" id="GO:0003677">
    <property type="term" value="F:DNA binding"/>
    <property type="evidence" value="ECO:0007669"/>
    <property type="project" value="InterPro"/>
</dbReference>
<evidence type="ECO:0000256" key="7">
    <source>
        <dbReference type="ARBA" id="ARBA00022833"/>
    </source>
</evidence>
<reference evidence="11" key="1">
    <citation type="submission" date="2022-07" db="EMBL/GenBank/DDBJ databases">
        <title>Genome Sequence of Agrocybe chaxingu.</title>
        <authorList>
            <person name="Buettner E."/>
        </authorList>
    </citation>
    <scope>NUCLEOTIDE SEQUENCE</scope>
    <source>
        <strain evidence="11">MP-N11</strain>
    </source>
</reference>
<keyword evidence="5" id="KW-0227">DNA damage</keyword>
<keyword evidence="12" id="KW-1185">Reference proteome</keyword>
<dbReference type="SUPFAM" id="SSF51658">
    <property type="entry name" value="Xylose isomerase-like"/>
    <property type="match status" value="1"/>
</dbReference>
<keyword evidence="7" id="KW-0862">Zinc</keyword>
<comment type="cofactor">
    <cofactor evidence="1">
        <name>Zn(2+)</name>
        <dbReference type="ChEBI" id="CHEBI:29105"/>
    </cofactor>
</comment>
<evidence type="ECO:0000313" key="12">
    <source>
        <dbReference type="Proteomes" id="UP001148786"/>
    </source>
</evidence>
<dbReference type="GO" id="GO:0008081">
    <property type="term" value="F:phosphoric diester hydrolase activity"/>
    <property type="evidence" value="ECO:0007669"/>
    <property type="project" value="TreeGrafter"/>
</dbReference>
<dbReference type="SMART" id="SM00518">
    <property type="entry name" value="AP2Ec"/>
    <property type="match status" value="1"/>
</dbReference>
<evidence type="ECO:0000256" key="2">
    <source>
        <dbReference type="ARBA" id="ARBA00005340"/>
    </source>
</evidence>
<feature type="compositionally biased region" description="Basic and acidic residues" evidence="9">
    <location>
        <begin position="25"/>
        <end position="40"/>
    </location>
</feature>
<dbReference type="Gene3D" id="3.20.20.150">
    <property type="entry name" value="Divalent-metal-dependent TIM barrel enzymes"/>
    <property type="match status" value="1"/>
</dbReference>
<comment type="similarity">
    <text evidence="2">Belongs to the AP endonuclease 2 family.</text>
</comment>
<evidence type="ECO:0000256" key="6">
    <source>
        <dbReference type="ARBA" id="ARBA00022801"/>
    </source>
</evidence>
<dbReference type="PANTHER" id="PTHR21445">
    <property type="entry name" value="ENDONUCLEASE IV ENDODEOXYRIBONUCLEASE IV"/>
    <property type="match status" value="1"/>
</dbReference>
<organism evidence="11 12">
    <name type="scientific">Agrocybe chaxingu</name>
    <dbReference type="NCBI Taxonomy" id="84603"/>
    <lineage>
        <taxon>Eukaryota</taxon>
        <taxon>Fungi</taxon>
        <taxon>Dikarya</taxon>
        <taxon>Basidiomycota</taxon>
        <taxon>Agaricomycotina</taxon>
        <taxon>Agaricomycetes</taxon>
        <taxon>Agaricomycetidae</taxon>
        <taxon>Agaricales</taxon>
        <taxon>Agaricineae</taxon>
        <taxon>Strophariaceae</taxon>
        <taxon>Agrocybe</taxon>
    </lineage>
</organism>
<evidence type="ECO:0000256" key="3">
    <source>
        <dbReference type="ARBA" id="ARBA00021759"/>
    </source>
</evidence>
<feature type="region of interest" description="Disordered" evidence="9">
    <location>
        <begin position="1"/>
        <end position="69"/>
    </location>
</feature>
<dbReference type="HAMAP" id="MF_00152">
    <property type="entry name" value="Nfo"/>
    <property type="match status" value="1"/>
</dbReference>